<organism evidence="1 2">
    <name type="scientific">Amycolatopsis marina</name>
    <dbReference type="NCBI Taxonomy" id="490629"/>
    <lineage>
        <taxon>Bacteria</taxon>
        <taxon>Bacillati</taxon>
        <taxon>Actinomycetota</taxon>
        <taxon>Actinomycetes</taxon>
        <taxon>Pseudonocardiales</taxon>
        <taxon>Pseudonocardiaceae</taxon>
        <taxon>Amycolatopsis</taxon>
    </lineage>
</organism>
<dbReference type="AlphaFoldDB" id="A0A1I1BS69"/>
<sequence length="108" mass="11170">MGGSHLRKRLEQRWPVWGRVECFGGEAAGRDGEADSEVVDASYREPSGAGLFVTVGCLVAGEHRRVETRLGTGSSGGVGQCGIPVGGELAGRCVTTPRALGAGTTPMR</sequence>
<proteinExistence type="predicted"/>
<protein>
    <submittedName>
        <fullName evidence="1">Uncharacterized protein</fullName>
    </submittedName>
</protein>
<dbReference type="Proteomes" id="UP000243799">
    <property type="component" value="Unassembled WGS sequence"/>
</dbReference>
<name>A0A1I1BS69_9PSEU</name>
<gene>
    <name evidence="1" type="ORF">SAMN05216266_1177</name>
</gene>
<evidence type="ECO:0000313" key="1">
    <source>
        <dbReference type="EMBL" id="SFB53269.1"/>
    </source>
</evidence>
<keyword evidence="2" id="KW-1185">Reference proteome</keyword>
<reference evidence="2" key="1">
    <citation type="submission" date="2016-10" db="EMBL/GenBank/DDBJ databases">
        <authorList>
            <person name="Varghese N."/>
            <person name="Submissions S."/>
        </authorList>
    </citation>
    <scope>NUCLEOTIDE SEQUENCE [LARGE SCALE GENOMIC DNA]</scope>
    <source>
        <strain evidence="2">CGMCC 4.3568</strain>
    </source>
</reference>
<dbReference type="STRING" id="490629.SAMN05216266_1177"/>
<dbReference type="EMBL" id="FOKG01000017">
    <property type="protein sequence ID" value="SFB53269.1"/>
    <property type="molecule type" value="Genomic_DNA"/>
</dbReference>
<accession>A0A1I1BS69</accession>
<evidence type="ECO:0000313" key="2">
    <source>
        <dbReference type="Proteomes" id="UP000243799"/>
    </source>
</evidence>